<evidence type="ECO:0000313" key="2">
    <source>
        <dbReference type="EMBL" id="KXK10020.1"/>
    </source>
</evidence>
<proteinExistence type="predicted"/>
<accession>A0A136KKU9</accession>
<dbReference type="PANTHER" id="PTHR10093">
    <property type="entry name" value="IRON-SULFUR CLUSTER ASSEMBLY ENZYME NIFU HOMOLOG"/>
    <property type="match status" value="1"/>
</dbReference>
<dbReference type="Pfam" id="PF01592">
    <property type="entry name" value="NifU_N"/>
    <property type="match status" value="1"/>
</dbReference>
<evidence type="ECO:0000313" key="3">
    <source>
        <dbReference type="Proteomes" id="UP000070449"/>
    </source>
</evidence>
<protein>
    <submittedName>
        <fullName evidence="2">NifU-like protein</fullName>
    </submittedName>
</protein>
<name>A0A136KKU9_9BACT</name>
<evidence type="ECO:0000259" key="1">
    <source>
        <dbReference type="Pfam" id="PF01592"/>
    </source>
</evidence>
<gene>
    <name evidence="2" type="primary">nifU</name>
    <name evidence="2" type="ORF">UZ20_WS6002000101</name>
</gene>
<dbReference type="Proteomes" id="UP000070449">
    <property type="component" value="Unassembled WGS sequence"/>
</dbReference>
<dbReference type="GO" id="GO:0016226">
    <property type="term" value="P:iron-sulfur cluster assembly"/>
    <property type="evidence" value="ECO:0007669"/>
    <property type="project" value="InterPro"/>
</dbReference>
<dbReference type="GO" id="GO:0051536">
    <property type="term" value="F:iron-sulfur cluster binding"/>
    <property type="evidence" value="ECO:0007669"/>
    <property type="project" value="InterPro"/>
</dbReference>
<dbReference type="EMBL" id="JYPD01000010">
    <property type="protein sequence ID" value="KXK10020.1"/>
    <property type="molecule type" value="Genomic_DNA"/>
</dbReference>
<dbReference type="SUPFAM" id="SSF82649">
    <property type="entry name" value="SufE/NifU"/>
    <property type="match status" value="1"/>
</dbReference>
<dbReference type="GO" id="GO:0005506">
    <property type="term" value="F:iron ion binding"/>
    <property type="evidence" value="ECO:0007669"/>
    <property type="project" value="InterPro"/>
</dbReference>
<organism evidence="2 3">
    <name type="scientific">candidate division WS6 bacterium OLB21</name>
    <dbReference type="NCBI Taxonomy" id="1617427"/>
    <lineage>
        <taxon>Bacteria</taxon>
        <taxon>Candidatus Dojkabacteria</taxon>
    </lineage>
</organism>
<dbReference type="CDD" id="cd06664">
    <property type="entry name" value="IscU_like"/>
    <property type="match status" value="1"/>
</dbReference>
<sequence>MDIYREFLLDHYQNPRNYGEVIDADVIIEAENLSCGDTLKLFLKRNGDIITEAGFTGEGCAIAIASASIMTEWLQGRTIKEAEDFKLDDLMQLLQVELTASRSKCAALSIDALEKALLIKKNN</sequence>
<feature type="domain" description="NIF system FeS cluster assembly NifU N-terminal" evidence="1">
    <location>
        <begin position="4"/>
        <end position="117"/>
    </location>
</feature>
<reference evidence="2 3" key="1">
    <citation type="submission" date="2015-02" db="EMBL/GenBank/DDBJ databases">
        <title>Improved understanding of the partial-nitritation anammox process through 23 genomes representing the majority of the microbial community.</title>
        <authorList>
            <person name="Speth D.R."/>
            <person name="In T Zandt M."/>
            <person name="Guerrero Cruz S."/>
            <person name="Jetten M.S."/>
            <person name="Dutilh B.E."/>
        </authorList>
    </citation>
    <scope>NUCLEOTIDE SEQUENCE [LARGE SCALE GENOMIC DNA]</scope>
    <source>
        <strain evidence="2">OLB21</strain>
    </source>
</reference>
<dbReference type="Gene3D" id="3.90.1010.10">
    <property type="match status" value="1"/>
</dbReference>
<comment type="caution">
    <text evidence="2">The sequence shown here is derived from an EMBL/GenBank/DDBJ whole genome shotgun (WGS) entry which is preliminary data.</text>
</comment>
<dbReference type="InterPro" id="IPR002871">
    <property type="entry name" value="NIF_FeS_clus_asmbl_NifU_N"/>
</dbReference>
<dbReference type="STRING" id="1617427.UZ20_WS6002000101"/>
<dbReference type="AlphaFoldDB" id="A0A136KKU9"/>